<accession>A0A1J1I9R5</accession>
<proteinExistence type="predicted"/>
<reference evidence="1 2" key="1">
    <citation type="submission" date="2015-04" db="EMBL/GenBank/DDBJ databases">
        <authorList>
            <person name="Syromyatnikov M.Y."/>
            <person name="Popov V.N."/>
        </authorList>
    </citation>
    <scope>NUCLEOTIDE SEQUENCE [LARGE SCALE GENOMIC DNA]</scope>
</reference>
<gene>
    <name evidence="1" type="ORF">CLUMA_CG009735</name>
</gene>
<organism evidence="1 2">
    <name type="scientific">Clunio marinus</name>
    <dbReference type="NCBI Taxonomy" id="568069"/>
    <lineage>
        <taxon>Eukaryota</taxon>
        <taxon>Metazoa</taxon>
        <taxon>Ecdysozoa</taxon>
        <taxon>Arthropoda</taxon>
        <taxon>Hexapoda</taxon>
        <taxon>Insecta</taxon>
        <taxon>Pterygota</taxon>
        <taxon>Neoptera</taxon>
        <taxon>Endopterygota</taxon>
        <taxon>Diptera</taxon>
        <taxon>Nematocera</taxon>
        <taxon>Chironomoidea</taxon>
        <taxon>Chironomidae</taxon>
        <taxon>Clunio</taxon>
    </lineage>
</organism>
<protein>
    <submittedName>
        <fullName evidence="1">CLUMA_CG009735, isoform A</fullName>
    </submittedName>
</protein>
<name>A0A1J1I9R5_9DIPT</name>
<dbReference type="EMBL" id="CVRI01000043">
    <property type="protein sequence ID" value="CRK96316.1"/>
    <property type="molecule type" value="Genomic_DNA"/>
</dbReference>
<sequence length="139" mass="16420">MCNNEQLNNKRQSFYLQPLVREETTESETKLRSFNHVVGGCKQREEKESQKCGTRKTFLKNLSSCSNAMFACHIVSLMKNMLSIFRRNYGYYNKQQDSSIRESIKEITMFVCINWLRVRQNFDLSLFHLLGDKVMTNNE</sequence>
<dbReference type="AlphaFoldDB" id="A0A1J1I9R5"/>
<keyword evidence="2" id="KW-1185">Reference proteome</keyword>
<dbReference type="Proteomes" id="UP000183832">
    <property type="component" value="Unassembled WGS sequence"/>
</dbReference>
<evidence type="ECO:0000313" key="1">
    <source>
        <dbReference type="EMBL" id="CRK96316.1"/>
    </source>
</evidence>
<evidence type="ECO:0000313" key="2">
    <source>
        <dbReference type="Proteomes" id="UP000183832"/>
    </source>
</evidence>